<reference evidence="2" key="2">
    <citation type="submission" date="2022-01" db="EMBL/GenBank/DDBJ databases">
        <authorList>
            <person name="Yamashiro T."/>
            <person name="Shiraishi A."/>
            <person name="Satake H."/>
            <person name="Nakayama K."/>
        </authorList>
    </citation>
    <scope>NUCLEOTIDE SEQUENCE</scope>
</reference>
<comment type="caution">
    <text evidence="2">The sequence shown here is derived from an EMBL/GenBank/DDBJ whole genome shotgun (WGS) entry which is preliminary data.</text>
</comment>
<evidence type="ECO:0000313" key="2">
    <source>
        <dbReference type="EMBL" id="GJS83119.1"/>
    </source>
</evidence>
<feature type="region of interest" description="Disordered" evidence="1">
    <location>
        <begin position="1"/>
        <end position="41"/>
    </location>
</feature>
<gene>
    <name evidence="2" type="ORF">Tco_0749660</name>
</gene>
<dbReference type="EMBL" id="BQNB010010876">
    <property type="protein sequence ID" value="GJS83119.1"/>
    <property type="molecule type" value="Genomic_DNA"/>
</dbReference>
<evidence type="ECO:0000256" key="1">
    <source>
        <dbReference type="SAM" id="MobiDB-lite"/>
    </source>
</evidence>
<reference evidence="2" key="1">
    <citation type="journal article" date="2022" name="Int. J. Mol. Sci.">
        <title>Draft Genome of Tanacetum Coccineum: Genomic Comparison of Closely Related Tanacetum-Family Plants.</title>
        <authorList>
            <person name="Yamashiro T."/>
            <person name="Shiraishi A."/>
            <person name="Nakayama K."/>
            <person name="Satake H."/>
        </authorList>
    </citation>
    <scope>NUCLEOTIDE SEQUENCE</scope>
</reference>
<protein>
    <submittedName>
        <fullName evidence="2">Uncharacterized protein</fullName>
    </submittedName>
</protein>
<feature type="compositionally biased region" description="Polar residues" evidence="1">
    <location>
        <begin position="1"/>
        <end position="12"/>
    </location>
</feature>
<organism evidence="2 3">
    <name type="scientific">Tanacetum coccineum</name>
    <dbReference type="NCBI Taxonomy" id="301880"/>
    <lineage>
        <taxon>Eukaryota</taxon>
        <taxon>Viridiplantae</taxon>
        <taxon>Streptophyta</taxon>
        <taxon>Embryophyta</taxon>
        <taxon>Tracheophyta</taxon>
        <taxon>Spermatophyta</taxon>
        <taxon>Magnoliopsida</taxon>
        <taxon>eudicotyledons</taxon>
        <taxon>Gunneridae</taxon>
        <taxon>Pentapetalae</taxon>
        <taxon>asterids</taxon>
        <taxon>campanulids</taxon>
        <taxon>Asterales</taxon>
        <taxon>Asteraceae</taxon>
        <taxon>Asteroideae</taxon>
        <taxon>Anthemideae</taxon>
        <taxon>Anthemidinae</taxon>
        <taxon>Tanacetum</taxon>
    </lineage>
</organism>
<keyword evidence="3" id="KW-1185">Reference proteome</keyword>
<sequence length="140" mass="14760">MDSNPSQPSVSTPVDPGMHKEDQQATGGPTSLGVTSEARANPQLSSGMSAFNLNEPIYSTSFIIHSESALGNDASAASIAEADLGNFAPSDFVPQQQGIYEGTKNTSYDHLFVGTDPHVLAEQTKYVSEGLETVLTQLIT</sequence>
<feature type="compositionally biased region" description="Polar residues" evidence="1">
    <location>
        <begin position="24"/>
        <end position="34"/>
    </location>
</feature>
<proteinExistence type="predicted"/>
<name>A0ABQ4YZ10_9ASTR</name>
<dbReference type="Proteomes" id="UP001151760">
    <property type="component" value="Unassembled WGS sequence"/>
</dbReference>
<evidence type="ECO:0000313" key="3">
    <source>
        <dbReference type="Proteomes" id="UP001151760"/>
    </source>
</evidence>
<accession>A0ABQ4YZ10</accession>